<accession>A0ACB8T1I2</accession>
<gene>
    <name evidence="1" type="ORF">BV25DRAFT_1916606</name>
</gene>
<organism evidence="1 2">
    <name type="scientific">Artomyces pyxidatus</name>
    <dbReference type="NCBI Taxonomy" id="48021"/>
    <lineage>
        <taxon>Eukaryota</taxon>
        <taxon>Fungi</taxon>
        <taxon>Dikarya</taxon>
        <taxon>Basidiomycota</taxon>
        <taxon>Agaricomycotina</taxon>
        <taxon>Agaricomycetes</taxon>
        <taxon>Russulales</taxon>
        <taxon>Auriscalpiaceae</taxon>
        <taxon>Artomyces</taxon>
    </lineage>
</organism>
<proteinExistence type="predicted"/>
<protein>
    <submittedName>
        <fullName evidence="1">Isomerase YbhE</fullName>
    </submittedName>
</protein>
<sequence>MTVYRILVATYTDSLVTLLFDPSVPSLKVASTLKVGHHPSWLTSHPDDPSLVFTGLEQADGRILALRFDAAGRGKVVGSMKSGGADPASLLAVRGTLFVGNYSSGSVVTTPLSTTAPYFSDATSSAVPLSGTGPNKERQEASHPHHVVYVPELGELLVPDLGADKTWRLQREKEKWAVKGHVAYAAGSGPRHVVYHDGLLYTICELTSTLTSHRLSSLPSSASTLLSSTSTLTDPPPELGDRLAAELLYSSSPSATPHLYASNRNDPSPLGDTLSIFSLEKPGAPELVTEVRTGVKHLRGVEIGGEGGRWVVLGGAQGGGVKIYEKVDGGRGLKEIVGLPGVDSPTAFLWLLQSSQNPRLLASGSGAGLGGVLGWFVGRLRDMWSSILKGLRGPKSV</sequence>
<evidence type="ECO:0000313" key="2">
    <source>
        <dbReference type="Proteomes" id="UP000814140"/>
    </source>
</evidence>
<comment type="caution">
    <text evidence="1">The sequence shown here is derived from an EMBL/GenBank/DDBJ whole genome shotgun (WGS) entry which is preliminary data.</text>
</comment>
<name>A0ACB8T1I2_9AGAM</name>
<reference evidence="1" key="1">
    <citation type="submission" date="2021-03" db="EMBL/GenBank/DDBJ databases">
        <authorList>
            <consortium name="DOE Joint Genome Institute"/>
            <person name="Ahrendt S."/>
            <person name="Looney B.P."/>
            <person name="Miyauchi S."/>
            <person name="Morin E."/>
            <person name="Drula E."/>
            <person name="Courty P.E."/>
            <person name="Chicoki N."/>
            <person name="Fauchery L."/>
            <person name="Kohler A."/>
            <person name="Kuo A."/>
            <person name="Labutti K."/>
            <person name="Pangilinan J."/>
            <person name="Lipzen A."/>
            <person name="Riley R."/>
            <person name="Andreopoulos W."/>
            <person name="He G."/>
            <person name="Johnson J."/>
            <person name="Barry K.W."/>
            <person name="Grigoriev I.V."/>
            <person name="Nagy L."/>
            <person name="Hibbett D."/>
            <person name="Henrissat B."/>
            <person name="Matheny P.B."/>
            <person name="Labbe J."/>
            <person name="Martin F."/>
        </authorList>
    </citation>
    <scope>NUCLEOTIDE SEQUENCE</scope>
    <source>
        <strain evidence="1">HHB10654</strain>
    </source>
</reference>
<reference evidence="1" key="2">
    <citation type="journal article" date="2022" name="New Phytol.">
        <title>Evolutionary transition to the ectomycorrhizal habit in the genomes of a hyperdiverse lineage of mushroom-forming fungi.</title>
        <authorList>
            <person name="Looney B."/>
            <person name="Miyauchi S."/>
            <person name="Morin E."/>
            <person name="Drula E."/>
            <person name="Courty P.E."/>
            <person name="Kohler A."/>
            <person name="Kuo A."/>
            <person name="LaButti K."/>
            <person name="Pangilinan J."/>
            <person name="Lipzen A."/>
            <person name="Riley R."/>
            <person name="Andreopoulos W."/>
            <person name="He G."/>
            <person name="Johnson J."/>
            <person name="Nolan M."/>
            <person name="Tritt A."/>
            <person name="Barry K.W."/>
            <person name="Grigoriev I.V."/>
            <person name="Nagy L.G."/>
            <person name="Hibbett D."/>
            <person name="Henrissat B."/>
            <person name="Matheny P.B."/>
            <person name="Labbe J."/>
            <person name="Martin F.M."/>
        </authorList>
    </citation>
    <scope>NUCLEOTIDE SEQUENCE</scope>
    <source>
        <strain evidence="1">HHB10654</strain>
    </source>
</reference>
<evidence type="ECO:0000313" key="1">
    <source>
        <dbReference type="EMBL" id="KAI0061966.1"/>
    </source>
</evidence>
<keyword evidence="1" id="KW-0413">Isomerase</keyword>
<dbReference type="EMBL" id="MU277210">
    <property type="protein sequence ID" value="KAI0061966.1"/>
    <property type="molecule type" value="Genomic_DNA"/>
</dbReference>
<keyword evidence="2" id="KW-1185">Reference proteome</keyword>
<dbReference type="Proteomes" id="UP000814140">
    <property type="component" value="Unassembled WGS sequence"/>
</dbReference>